<proteinExistence type="predicted"/>
<dbReference type="AlphaFoldDB" id="A0AAE0TE01"/>
<evidence type="ECO:0000256" key="8">
    <source>
        <dbReference type="SAM" id="Phobius"/>
    </source>
</evidence>
<dbReference type="SUPFAM" id="SSF53822">
    <property type="entry name" value="Periplasmic binding protein-like I"/>
    <property type="match status" value="2"/>
</dbReference>
<dbReference type="FunFam" id="3.40.50.2300:FF:000145">
    <property type="entry name" value="Glutamate receptor, metabotropic"/>
    <property type="match status" value="1"/>
</dbReference>
<evidence type="ECO:0000256" key="6">
    <source>
        <dbReference type="ARBA" id="ARBA00023180"/>
    </source>
</evidence>
<reference evidence="10" key="1">
    <citation type="journal article" date="2021" name="Genome Biol. Evol.">
        <title>A High-Quality Reference Genome for a Parasitic Bivalve with Doubly Uniparental Inheritance (Bivalvia: Unionida).</title>
        <authorList>
            <person name="Smith C.H."/>
        </authorList>
    </citation>
    <scope>NUCLEOTIDE SEQUENCE</scope>
    <source>
        <strain evidence="10">CHS0354</strain>
    </source>
</reference>
<dbReference type="PANTHER" id="PTHR24060">
    <property type="entry name" value="METABOTROPIC GLUTAMATE RECEPTOR"/>
    <property type="match status" value="1"/>
</dbReference>
<dbReference type="InterPro" id="IPR001828">
    <property type="entry name" value="ANF_lig-bd_rcpt"/>
</dbReference>
<sequence>MTIRIKRILTVPKLHITCDARLTDQNAMEKINTIIGIAILLMGMYGTSGQTIKSAELQGNVTVAGMFEIYKLSNGQCGNILPSSVMALEAVKWVFRNLNDVGYLPFKIGLLSYPTCRSLQQAVENTYDIIRRVGDTNEQNRRTIIGIIGPEYSSEAEVVSTITGTSKPIDRILQVGFSTTSATLSDSSKYPNFFRVVPDDSLQVQVLLSLIKRLEWNRIAIVYENDTYGIQAGTALKKLAGEKGVCISIFHSVAVDSPQASDPNQINNILNSILLTTPPSVSGIVFIGSDELANNLLIAASRRFANSQVSFVFSDGIQVQESVLKTFGTVLEKSRGAFAVGSPRVVITEFEQYWYTLFRNKTLLMEESLSNPWLLDVSQQKASCTSGISSCIGLNDTQPLYIQYAILSAFVIAKTFREVYNEICTNSSNCLHDIQPGQMTEKIQSLTVNFDRDFKWKIGSLSGRSLSFVGNGGISRELESSLYEVFNFRKFPAQTGNFMFIKVGDYKNNGMHLNITDVRDYDTSGNEITWPNLNKATCIAPHTCIECLSKTNPDRFVYIPGDLYIVGIVPVYDKADPFGCGAVRNVNGYQIVEAMSYAVKKTNNNTIVFPNQTIGLIILNSCNNPFVITEKITDMYKNGLNLTMGDNLDPSDTSMNNIEVFRLDNRILGFIGGLSSTISIEVSEVLQKLKFVQISYASTSPELSDRTLHPYFMRVTSPDDKQADAMMRIIKELRSDYIQVVYSEGSYGEGGRNSIRVVASANKICIAQELVIIESTAGLNYNILEELRKKSYAKIVIVFIQSHVVQRVMEAVSKDAKNGEFMFIGSEAWGKNADILKGEAKKILETSLVLSLEMHEDLDLVSYVQGVNPESKRNVVWLNEYMEAKLNCYNPWSFDKSKNHQCTSTDLFVNNVDFQMGIWNVFAYNSVLSLLNGAYKSFRSMCGPNLLRVCQKYAEYPEKVIKDIKTVQLKLNGNDSMEVFDENGDGRIGYTIYYIQSNPENLQELQYFKVGEYNTEIKLKFNPVNYTFPAIPSVCPNPTACSNCSYISISTAVPIISSSDGILIGLGVAVSVLFIALVIAIVFILRRDTPRGGINKEEFPCDYEQSFDAGSLPTRCTIMTTHREIRGGNDTNETYLRVRDNTSEIAQPGNNMTTVHHGAAARNTQSKGVFVSHAPQSSPRQLNDNDADIRVPQPPLRSLPKPQLQAVNSTYHTVQDNDMRDNNLETWHTIAAPRDTPREITENDNSINDGKNQMLTDPYIHPIP</sequence>
<accession>A0AAE0TE01</accession>
<feature type="transmembrane region" description="Helical" evidence="8">
    <location>
        <begin position="1062"/>
        <end position="1085"/>
    </location>
</feature>
<feature type="domain" description="Receptor ligand binding region" evidence="9">
    <location>
        <begin position="89"/>
        <end position="450"/>
    </location>
</feature>
<dbReference type="InterPro" id="IPR050726">
    <property type="entry name" value="mGluR"/>
</dbReference>
<dbReference type="InterPro" id="IPR028082">
    <property type="entry name" value="Peripla_BP_I"/>
</dbReference>
<evidence type="ECO:0000256" key="1">
    <source>
        <dbReference type="ARBA" id="ARBA00004141"/>
    </source>
</evidence>
<feature type="region of interest" description="Disordered" evidence="7">
    <location>
        <begin position="1238"/>
        <end position="1264"/>
    </location>
</feature>
<dbReference type="InterPro" id="IPR000337">
    <property type="entry name" value="GPCR_3"/>
</dbReference>
<organism evidence="10 11">
    <name type="scientific">Potamilus streckersoni</name>
    <dbReference type="NCBI Taxonomy" id="2493646"/>
    <lineage>
        <taxon>Eukaryota</taxon>
        <taxon>Metazoa</taxon>
        <taxon>Spiralia</taxon>
        <taxon>Lophotrochozoa</taxon>
        <taxon>Mollusca</taxon>
        <taxon>Bivalvia</taxon>
        <taxon>Autobranchia</taxon>
        <taxon>Heteroconchia</taxon>
        <taxon>Palaeoheterodonta</taxon>
        <taxon>Unionida</taxon>
        <taxon>Unionoidea</taxon>
        <taxon>Unionidae</taxon>
        <taxon>Ambleminae</taxon>
        <taxon>Lampsilini</taxon>
        <taxon>Potamilus</taxon>
    </lineage>
</organism>
<protein>
    <recommendedName>
        <fullName evidence="9">Receptor ligand binding region domain-containing protein</fullName>
    </recommendedName>
</protein>
<evidence type="ECO:0000259" key="9">
    <source>
        <dbReference type="Pfam" id="PF01094"/>
    </source>
</evidence>
<evidence type="ECO:0000313" key="11">
    <source>
        <dbReference type="Proteomes" id="UP001195483"/>
    </source>
</evidence>
<dbReference type="GO" id="GO:0004930">
    <property type="term" value="F:G protein-coupled receptor activity"/>
    <property type="evidence" value="ECO:0007669"/>
    <property type="project" value="InterPro"/>
</dbReference>
<comment type="caution">
    <text evidence="10">The sequence shown here is derived from an EMBL/GenBank/DDBJ whole genome shotgun (WGS) entry which is preliminary data.</text>
</comment>
<dbReference type="Gene3D" id="3.40.50.2300">
    <property type="match status" value="4"/>
</dbReference>
<dbReference type="PRINTS" id="PR00248">
    <property type="entry name" value="GPCRMGR"/>
</dbReference>
<feature type="transmembrane region" description="Helical" evidence="8">
    <location>
        <begin position="31"/>
        <end position="48"/>
    </location>
</feature>
<evidence type="ECO:0000256" key="3">
    <source>
        <dbReference type="ARBA" id="ARBA00022989"/>
    </source>
</evidence>
<evidence type="ECO:0000313" key="10">
    <source>
        <dbReference type="EMBL" id="KAK3607958.1"/>
    </source>
</evidence>
<evidence type="ECO:0000256" key="4">
    <source>
        <dbReference type="ARBA" id="ARBA00023136"/>
    </source>
</evidence>
<reference evidence="10" key="2">
    <citation type="journal article" date="2021" name="Genome Biol. Evol.">
        <title>Developing a high-quality reference genome for a parasitic bivalve with doubly uniparental inheritance (Bivalvia: Unionida).</title>
        <authorList>
            <person name="Smith C.H."/>
        </authorList>
    </citation>
    <scope>NUCLEOTIDE SEQUENCE</scope>
    <source>
        <strain evidence="10">CHS0354</strain>
        <tissue evidence="10">Mantle</tissue>
    </source>
</reference>
<name>A0AAE0TE01_9BIVA</name>
<keyword evidence="6" id="KW-0325">Glycoprotein</keyword>
<keyword evidence="2 8" id="KW-0812">Transmembrane</keyword>
<dbReference type="EMBL" id="JAEAOA010000451">
    <property type="protein sequence ID" value="KAK3607958.1"/>
    <property type="molecule type" value="Genomic_DNA"/>
</dbReference>
<gene>
    <name evidence="10" type="ORF">CHS0354_006557</name>
</gene>
<feature type="domain" description="Receptor ligand binding region" evidence="9">
    <location>
        <begin position="593"/>
        <end position="996"/>
    </location>
</feature>
<reference evidence="10" key="3">
    <citation type="submission" date="2023-05" db="EMBL/GenBank/DDBJ databases">
        <authorList>
            <person name="Smith C.H."/>
        </authorList>
    </citation>
    <scope>NUCLEOTIDE SEQUENCE</scope>
    <source>
        <strain evidence="10">CHS0354</strain>
        <tissue evidence="10">Mantle</tissue>
    </source>
</reference>
<evidence type="ECO:0000256" key="5">
    <source>
        <dbReference type="ARBA" id="ARBA00023170"/>
    </source>
</evidence>
<comment type="subcellular location">
    <subcellularLocation>
        <location evidence="1">Membrane</location>
        <topology evidence="1">Multi-pass membrane protein</topology>
    </subcellularLocation>
</comment>
<keyword evidence="3 8" id="KW-1133">Transmembrane helix</keyword>
<dbReference type="Proteomes" id="UP001195483">
    <property type="component" value="Unassembled WGS sequence"/>
</dbReference>
<evidence type="ECO:0000256" key="2">
    <source>
        <dbReference type="ARBA" id="ARBA00022692"/>
    </source>
</evidence>
<evidence type="ECO:0000256" key="7">
    <source>
        <dbReference type="SAM" id="MobiDB-lite"/>
    </source>
</evidence>
<feature type="compositionally biased region" description="Polar residues" evidence="7">
    <location>
        <begin position="1243"/>
        <end position="1255"/>
    </location>
</feature>
<dbReference type="Pfam" id="PF01094">
    <property type="entry name" value="ANF_receptor"/>
    <property type="match status" value="2"/>
</dbReference>
<dbReference type="GO" id="GO:0016020">
    <property type="term" value="C:membrane"/>
    <property type="evidence" value="ECO:0007669"/>
    <property type="project" value="UniProtKB-SubCell"/>
</dbReference>
<keyword evidence="11" id="KW-1185">Reference proteome</keyword>
<keyword evidence="5" id="KW-0675">Receptor</keyword>
<keyword evidence="4 8" id="KW-0472">Membrane</keyword>